<dbReference type="EMBL" id="AKHW03001302">
    <property type="protein sequence ID" value="KYO42940.1"/>
    <property type="molecule type" value="Genomic_DNA"/>
</dbReference>
<gene>
    <name evidence="2" type="ORF">Y1Q_0018519</name>
</gene>
<evidence type="ECO:0000313" key="2">
    <source>
        <dbReference type="EMBL" id="KYO42940.1"/>
    </source>
</evidence>
<protein>
    <submittedName>
        <fullName evidence="2">Uncharacterized protein</fullName>
    </submittedName>
</protein>
<comment type="caution">
    <text evidence="2">The sequence shown here is derived from an EMBL/GenBank/DDBJ whole genome shotgun (WGS) entry which is preliminary data.</text>
</comment>
<name>A0A151P205_ALLMI</name>
<keyword evidence="3" id="KW-1185">Reference proteome</keyword>
<reference evidence="2 3" key="1">
    <citation type="journal article" date="2012" name="Genome Biol.">
        <title>Sequencing three crocodilian genomes to illuminate the evolution of archosaurs and amniotes.</title>
        <authorList>
            <person name="St John J.A."/>
            <person name="Braun E.L."/>
            <person name="Isberg S.R."/>
            <person name="Miles L.G."/>
            <person name="Chong A.Y."/>
            <person name="Gongora J."/>
            <person name="Dalzell P."/>
            <person name="Moran C."/>
            <person name="Bed'hom B."/>
            <person name="Abzhanov A."/>
            <person name="Burgess S.C."/>
            <person name="Cooksey A.M."/>
            <person name="Castoe T.A."/>
            <person name="Crawford N.G."/>
            <person name="Densmore L.D."/>
            <person name="Drew J.C."/>
            <person name="Edwards S.V."/>
            <person name="Faircloth B.C."/>
            <person name="Fujita M.K."/>
            <person name="Greenwold M.J."/>
            <person name="Hoffmann F.G."/>
            <person name="Howard J.M."/>
            <person name="Iguchi T."/>
            <person name="Janes D.E."/>
            <person name="Khan S.Y."/>
            <person name="Kohno S."/>
            <person name="de Koning A.J."/>
            <person name="Lance S.L."/>
            <person name="McCarthy F.M."/>
            <person name="McCormack J.E."/>
            <person name="Merchant M.E."/>
            <person name="Peterson D.G."/>
            <person name="Pollock D.D."/>
            <person name="Pourmand N."/>
            <person name="Raney B.J."/>
            <person name="Roessler K.A."/>
            <person name="Sanford J.R."/>
            <person name="Sawyer R.H."/>
            <person name="Schmidt C.J."/>
            <person name="Triplett E.W."/>
            <person name="Tuberville T.D."/>
            <person name="Venegas-Anaya M."/>
            <person name="Howard J.T."/>
            <person name="Jarvis E.D."/>
            <person name="Guillette L.J.Jr."/>
            <person name="Glenn T.C."/>
            <person name="Green R.E."/>
            <person name="Ray D.A."/>
        </authorList>
    </citation>
    <scope>NUCLEOTIDE SEQUENCE [LARGE SCALE GENOMIC DNA]</scope>
    <source>
        <strain evidence="2">KSC_2009_1</strain>
    </source>
</reference>
<feature type="compositionally biased region" description="Polar residues" evidence="1">
    <location>
        <begin position="59"/>
        <end position="71"/>
    </location>
</feature>
<accession>A0A151P205</accession>
<dbReference type="Proteomes" id="UP000050525">
    <property type="component" value="Unassembled WGS sequence"/>
</dbReference>
<dbReference type="AlphaFoldDB" id="A0A151P205"/>
<feature type="region of interest" description="Disordered" evidence="1">
    <location>
        <begin position="51"/>
        <end position="82"/>
    </location>
</feature>
<evidence type="ECO:0000313" key="3">
    <source>
        <dbReference type="Proteomes" id="UP000050525"/>
    </source>
</evidence>
<sequence length="82" mass="8356">MLTTCNDTATGSGLSGPNSLLWTGSGVDIQAALWSGPASCSDPWTLLQVVPPSPAGWTGQEQRGSSSSRDAQPSHADGARQS</sequence>
<organism evidence="2 3">
    <name type="scientific">Alligator mississippiensis</name>
    <name type="common">American alligator</name>
    <dbReference type="NCBI Taxonomy" id="8496"/>
    <lineage>
        <taxon>Eukaryota</taxon>
        <taxon>Metazoa</taxon>
        <taxon>Chordata</taxon>
        <taxon>Craniata</taxon>
        <taxon>Vertebrata</taxon>
        <taxon>Euteleostomi</taxon>
        <taxon>Archelosauria</taxon>
        <taxon>Archosauria</taxon>
        <taxon>Crocodylia</taxon>
        <taxon>Alligatoridae</taxon>
        <taxon>Alligatorinae</taxon>
        <taxon>Alligator</taxon>
    </lineage>
</organism>
<proteinExistence type="predicted"/>
<evidence type="ECO:0000256" key="1">
    <source>
        <dbReference type="SAM" id="MobiDB-lite"/>
    </source>
</evidence>